<evidence type="ECO:0000313" key="14">
    <source>
        <dbReference type="Ensembl" id="ENSDCDP00010010706.1"/>
    </source>
</evidence>
<dbReference type="PANTHER" id="PTHR24234">
    <property type="entry name" value="LYSOPHOSPHATIDIC ACID RECEPTOR 5/SPHINGOSYLPHOSPHORYLCHOLINE RECEPTOR"/>
    <property type="match status" value="1"/>
</dbReference>
<keyword evidence="9" id="KW-0325">Glycoprotein</keyword>
<evidence type="ECO:0000259" key="13">
    <source>
        <dbReference type="PROSITE" id="PS50262"/>
    </source>
</evidence>
<dbReference type="AlphaFoldDB" id="A0AAY4ATL6"/>
<keyword evidence="4 12" id="KW-1133">Transmembrane helix</keyword>
<gene>
    <name evidence="14" type="primary">gpr65</name>
</gene>
<reference evidence="14" key="3">
    <citation type="submission" date="2025-09" db="UniProtKB">
        <authorList>
            <consortium name="Ensembl"/>
        </authorList>
    </citation>
    <scope>IDENTIFICATION</scope>
</reference>
<evidence type="ECO:0000256" key="8">
    <source>
        <dbReference type="ARBA" id="ARBA00023170"/>
    </source>
</evidence>
<evidence type="ECO:0000256" key="7">
    <source>
        <dbReference type="ARBA" id="ARBA00023157"/>
    </source>
</evidence>
<dbReference type="PROSITE" id="PS50262">
    <property type="entry name" value="G_PROTEIN_RECEP_F1_2"/>
    <property type="match status" value="1"/>
</dbReference>
<feature type="transmembrane region" description="Helical" evidence="12">
    <location>
        <begin position="146"/>
        <end position="169"/>
    </location>
</feature>
<accession>A0AAY4ATL6</accession>
<comment type="similarity">
    <text evidence="11">Belongs to the G-protein coupled receptor 1 family.</text>
</comment>
<dbReference type="GO" id="GO:0004930">
    <property type="term" value="F:G protein-coupled receptor activity"/>
    <property type="evidence" value="ECO:0007669"/>
    <property type="project" value="UniProtKB-KW"/>
</dbReference>
<dbReference type="Ensembl" id="ENSDCDT00010011216.1">
    <property type="protein sequence ID" value="ENSDCDP00010010706.1"/>
    <property type="gene ID" value="ENSDCDG00010004745.1"/>
</dbReference>
<evidence type="ECO:0000256" key="4">
    <source>
        <dbReference type="ARBA" id="ARBA00022989"/>
    </source>
</evidence>
<dbReference type="GeneID" id="114797300"/>
<evidence type="ECO:0000256" key="1">
    <source>
        <dbReference type="ARBA" id="ARBA00004651"/>
    </source>
</evidence>
<comment type="subcellular location">
    <subcellularLocation>
        <location evidence="1">Cell membrane</location>
        <topology evidence="1">Multi-pass membrane protein</topology>
    </subcellularLocation>
</comment>
<reference evidence="14 15" key="1">
    <citation type="submission" date="2020-06" db="EMBL/GenBank/DDBJ databases">
        <authorList>
            <consortium name="Wellcome Sanger Institute Data Sharing"/>
        </authorList>
    </citation>
    <scope>NUCLEOTIDE SEQUENCE [LARGE SCALE GENOMIC DNA]</scope>
</reference>
<evidence type="ECO:0000256" key="11">
    <source>
        <dbReference type="RuleBase" id="RU000688"/>
    </source>
</evidence>
<keyword evidence="3 11" id="KW-0812">Transmembrane</keyword>
<evidence type="ECO:0000313" key="15">
    <source>
        <dbReference type="Proteomes" id="UP000694580"/>
    </source>
</evidence>
<keyword evidence="7" id="KW-1015">Disulfide bond</keyword>
<dbReference type="PANTHER" id="PTHR24234:SF15">
    <property type="entry name" value="G PROTEIN-COUPLED RECEPTOR 65"/>
    <property type="match status" value="1"/>
</dbReference>
<evidence type="ECO:0000256" key="10">
    <source>
        <dbReference type="ARBA" id="ARBA00023224"/>
    </source>
</evidence>
<dbReference type="SUPFAM" id="SSF81321">
    <property type="entry name" value="Family A G protein-coupled receptor-like"/>
    <property type="match status" value="1"/>
</dbReference>
<feature type="transmembrane region" description="Helical" evidence="12">
    <location>
        <begin position="98"/>
        <end position="125"/>
    </location>
</feature>
<dbReference type="InterPro" id="IPR017452">
    <property type="entry name" value="GPCR_Rhodpsn_7TM"/>
</dbReference>
<dbReference type="PRINTS" id="PR01157">
    <property type="entry name" value="P2YPURNOCPTR"/>
</dbReference>
<evidence type="ECO:0000256" key="2">
    <source>
        <dbReference type="ARBA" id="ARBA00022475"/>
    </source>
</evidence>
<keyword evidence="15" id="KW-1185">Reference proteome</keyword>
<dbReference type="Gene3D" id="1.20.1070.10">
    <property type="entry name" value="Rhodopsin 7-helix transmembrane proteins"/>
    <property type="match status" value="1"/>
</dbReference>
<keyword evidence="6 12" id="KW-0472">Membrane</keyword>
<organism evidence="14 15">
    <name type="scientific">Denticeps clupeoides</name>
    <name type="common">denticle herring</name>
    <dbReference type="NCBI Taxonomy" id="299321"/>
    <lineage>
        <taxon>Eukaryota</taxon>
        <taxon>Metazoa</taxon>
        <taxon>Chordata</taxon>
        <taxon>Craniata</taxon>
        <taxon>Vertebrata</taxon>
        <taxon>Euteleostomi</taxon>
        <taxon>Actinopterygii</taxon>
        <taxon>Neopterygii</taxon>
        <taxon>Teleostei</taxon>
        <taxon>Clupei</taxon>
        <taxon>Clupeiformes</taxon>
        <taxon>Denticipitoidei</taxon>
        <taxon>Denticipitidae</taxon>
        <taxon>Denticeps</taxon>
    </lineage>
</organism>
<evidence type="ECO:0000256" key="12">
    <source>
        <dbReference type="SAM" id="Phobius"/>
    </source>
</evidence>
<dbReference type="GeneTree" id="ENSGT01150000286937"/>
<reference evidence="14" key="2">
    <citation type="submission" date="2025-08" db="UniProtKB">
        <authorList>
            <consortium name="Ensembl"/>
        </authorList>
    </citation>
    <scope>IDENTIFICATION</scope>
</reference>
<feature type="transmembrane region" description="Helical" evidence="12">
    <location>
        <begin position="33"/>
        <end position="53"/>
    </location>
</feature>
<feature type="transmembrane region" description="Helical" evidence="12">
    <location>
        <begin position="233"/>
        <end position="257"/>
    </location>
</feature>
<dbReference type="Pfam" id="PF00001">
    <property type="entry name" value="7tm_1"/>
    <property type="match status" value="1"/>
</dbReference>
<feature type="domain" description="G-protein coupled receptors family 1 profile" evidence="13">
    <location>
        <begin position="47"/>
        <end position="289"/>
    </location>
</feature>
<protein>
    <submittedName>
        <fullName evidence="14">G protein-coupled receptor 65</fullName>
    </submittedName>
</protein>
<evidence type="ECO:0000256" key="3">
    <source>
        <dbReference type="ARBA" id="ARBA00022692"/>
    </source>
</evidence>
<name>A0AAY4ATL6_9TELE</name>
<proteinExistence type="inferred from homology"/>
<dbReference type="Proteomes" id="UP000694580">
    <property type="component" value="Chromosome 1"/>
</dbReference>
<dbReference type="PROSITE" id="PS00237">
    <property type="entry name" value="G_PROTEIN_RECEP_F1_1"/>
    <property type="match status" value="1"/>
</dbReference>
<dbReference type="InterPro" id="IPR000276">
    <property type="entry name" value="GPCR_Rhodpsn"/>
</dbReference>
<dbReference type="GO" id="GO:0005886">
    <property type="term" value="C:plasma membrane"/>
    <property type="evidence" value="ECO:0007669"/>
    <property type="project" value="UniProtKB-SubCell"/>
</dbReference>
<sequence>MKMLTSTTANWSSVTSDDPHNCYPENIPEKKPIAILYMIIVILGIPSNCFSLFVSCQHIRQNKELGIYLFNLALADLCFIMTLPIWVDYTLKDQWQHGGTACTACVFLLFTHFYTSAALLCCISVDRYVAVVHPLNFLSMRRTTTAIAISVLMWVISITFSAVTVSLQHNYEDSVCLDVLPMSSAQPKVNIARCVIGFLIPAILVGFCSRGIYVQMKTNQAIKAEERKKVSRLLLVILLTLWLCFGPIHIILVLRALLEDCGQPTWLYVSYKVSVAISSLNCLADPLLYCFITRSGRASVTQVFFTIRRKLGT</sequence>
<evidence type="ECO:0000256" key="6">
    <source>
        <dbReference type="ARBA" id="ARBA00023136"/>
    </source>
</evidence>
<feature type="transmembrane region" description="Helical" evidence="12">
    <location>
        <begin position="269"/>
        <end position="292"/>
    </location>
</feature>
<dbReference type="PRINTS" id="PR00237">
    <property type="entry name" value="GPCRRHODOPSN"/>
</dbReference>
<evidence type="ECO:0000256" key="5">
    <source>
        <dbReference type="ARBA" id="ARBA00023040"/>
    </source>
</evidence>
<evidence type="ECO:0000256" key="9">
    <source>
        <dbReference type="ARBA" id="ARBA00023180"/>
    </source>
</evidence>
<keyword evidence="5 11" id="KW-0297">G-protein coupled receptor</keyword>
<keyword evidence="2" id="KW-1003">Cell membrane</keyword>
<feature type="transmembrane region" description="Helical" evidence="12">
    <location>
        <begin position="65"/>
        <end position="86"/>
    </location>
</feature>
<keyword evidence="10 11" id="KW-0807">Transducer</keyword>
<keyword evidence="8 11" id="KW-0675">Receptor</keyword>
<feature type="transmembrane region" description="Helical" evidence="12">
    <location>
        <begin position="189"/>
        <end position="213"/>
    </location>
</feature>
<dbReference type="RefSeq" id="XP_028847953.1">
    <property type="nucleotide sequence ID" value="XM_028992120.1"/>
</dbReference>